<proteinExistence type="inferred from homology"/>
<dbReference type="GO" id="GO:0005524">
    <property type="term" value="F:ATP binding"/>
    <property type="evidence" value="ECO:0007669"/>
    <property type="project" value="InterPro"/>
</dbReference>
<keyword evidence="3" id="KW-0460">Magnesium</keyword>
<feature type="region of interest" description="Disordered" evidence="5">
    <location>
        <begin position="307"/>
        <end position="335"/>
    </location>
</feature>
<dbReference type="InterPro" id="IPR025753">
    <property type="entry name" value="AAA_N_dom"/>
</dbReference>
<evidence type="ECO:0000256" key="5">
    <source>
        <dbReference type="SAM" id="MobiDB-lite"/>
    </source>
</evidence>
<keyword evidence="7" id="KW-1185">Reference proteome</keyword>
<dbReference type="Gene3D" id="3.40.50.300">
    <property type="entry name" value="P-loop containing nucleotide triphosphate hydrolases"/>
    <property type="match status" value="1"/>
</dbReference>
<protein>
    <submittedName>
        <fullName evidence="8">AAA-ATPase At3g28510-like</fullName>
    </submittedName>
</protein>
<feature type="compositionally biased region" description="Basic and acidic residues" evidence="5">
    <location>
        <begin position="317"/>
        <end position="326"/>
    </location>
</feature>
<dbReference type="CDD" id="cd19510">
    <property type="entry name" value="RecA-like_BCS1"/>
    <property type="match status" value="1"/>
</dbReference>
<evidence type="ECO:0000313" key="8">
    <source>
        <dbReference type="RefSeq" id="XP_039137307.1"/>
    </source>
</evidence>
<dbReference type="InterPro" id="IPR003593">
    <property type="entry name" value="AAA+_ATPase"/>
</dbReference>
<dbReference type="GO" id="GO:0016887">
    <property type="term" value="F:ATP hydrolysis activity"/>
    <property type="evidence" value="ECO:0007669"/>
    <property type="project" value="InterPro"/>
</dbReference>
<gene>
    <name evidence="8" type="primary">LOC120274835</name>
</gene>
<comment type="catalytic activity">
    <reaction evidence="4">
        <text>ATP + H2O = ADP + phosphate + H(+)</text>
        <dbReference type="Rhea" id="RHEA:13065"/>
        <dbReference type="ChEBI" id="CHEBI:15377"/>
        <dbReference type="ChEBI" id="CHEBI:15378"/>
        <dbReference type="ChEBI" id="CHEBI:30616"/>
        <dbReference type="ChEBI" id="CHEBI:43474"/>
        <dbReference type="ChEBI" id="CHEBI:456216"/>
    </reaction>
</comment>
<dbReference type="SUPFAM" id="SSF52540">
    <property type="entry name" value="P-loop containing nucleoside triphosphate hydrolases"/>
    <property type="match status" value="1"/>
</dbReference>
<evidence type="ECO:0000259" key="6">
    <source>
        <dbReference type="SMART" id="SM00382"/>
    </source>
</evidence>
<dbReference type="Pfam" id="PF00004">
    <property type="entry name" value="AAA"/>
    <property type="match status" value="1"/>
</dbReference>
<dbReference type="RefSeq" id="XP_039137307.1">
    <property type="nucleotide sequence ID" value="XM_039281373.1"/>
</dbReference>
<dbReference type="InterPro" id="IPR058017">
    <property type="entry name" value="At3g28540-like_C"/>
</dbReference>
<comment type="cofactor">
    <cofactor evidence="1">
        <name>Mg(2+)</name>
        <dbReference type="ChEBI" id="CHEBI:18420"/>
    </cofactor>
</comment>
<comment type="similarity">
    <text evidence="2">Belongs to the AAA ATPase family. BCS1 subfamily.</text>
</comment>
<evidence type="ECO:0000256" key="3">
    <source>
        <dbReference type="ARBA" id="ARBA00022842"/>
    </source>
</evidence>
<name>A0AB40CF26_DIOCR</name>
<accession>A0AB40CF26</accession>
<evidence type="ECO:0000256" key="1">
    <source>
        <dbReference type="ARBA" id="ARBA00001946"/>
    </source>
</evidence>
<dbReference type="Pfam" id="PF14363">
    <property type="entry name" value="AAA_assoc"/>
    <property type="match status" value="1"/>
</dbReference>
<dbReference type="Pfam" id="PF25568">
    <property type="entry name" value="AAA_lid_At3g28540"/>
    <property type="match status" value="1"/>
</dbReference>
<dbReference type="InterPro" id="IPR003959">
    <property type="entry name" value="ATPase_AAA_core"/>
</dbReference>
<dbReference type="GeneID" id="120274835"/>
<dbReference type="Gene3D" id="6.10.280.40">
    <property type="match status" value="1"/>
</dbReference>
<dbReference type="AlphaFoldDB" id="A0AB40CF26"/>
<evidence type="ECO:0000256" key="4">
    <source>
        <dbReference type="ARBA" id="ARBA00049360"/>
    </source>
</evidence>
<evidence type="ECO:0000313" key="7">
    <source>
        <dbReference type="Proteomes" id="UP001515500"/>
    </source>
</evidence>
<evidence type="ECO:0000256" key="2">
    <source>
        <dbReference type="ARBA" id="ARBA00007448"/>
    </source>
</evidence>
<feature type="domain" description="AAA+ ATPase" evidence="6">
    <location>
        <begin position="238"/>
        <end position="391"/>
    </location>
</feature>
<dbReference type="PANTHER" id="PTHR23070">
    <property type="entry name" value="BCS1 AAA-TYPE ATPASE"/>
    <property type="match status" value="1"/>
</dbReference>
<organism evidence="7 8">
    <name type="scientific">Dioscorea cayennensis subsp. rotundata</name>
    <name type="common">White Guinea yam</name>
    <name type="synonym">Dioscorea rotundata</name>
    <dbReference type="NCBI Taxonomy" id="55577"/>
    <lineage>
        <taxon>Eukaryota</taxon>
        <taxon>Viridiplantae</taxon>
        <taxon>Streptophyta</taxon>
        <taxon>Embryophyta</taxon>
        <taxon>Tracheophyta</taxon>
        <taxon>Spermatophyta</taxon>
        <taxon>Magnoliopsida</taxon>
        <taxon>Liliopsida</taxon>
        <taxon>Dioscoreales</taxon>
        <taxon>Dioscoreaceae</taxon>
        <taxon>Dioscorea</taxon>
    </lineage>
</organism>
<dbReference type="GO" id="GO:0006950">
    <property type="term" value="P:response to stress"/>
    <property type="evidence" value="ECO:0007669"/>
    <property type="project" value="UniProtKB-ARBA"/>
</dbReference>
<dbReference type="Proteomes" id="UP001515500">
    <property type="component" value="Chromosome 13"/>
</dbReference>
<reference evidence="8" key="1">
    <citation type="submission" date="2025-08" db="UniProtKB">
        <authorList>
            <consortium name="RefSeq"/>
        </authorList>
    </citation>
    <scope>IDENTIFICATION</scope>
</reference>
<dbReference type="InterPro" id="IPR027417">
    <property type="entry name" value="P-loop_NTPase"/>
</dbReference>
<dbReference type="InterPro" id="IPR050747">
    <property type="entry name" value="Mitochondrial_chaperone_BCS1"/>
</dbReference>
<sequence>MMMSNIMSFAGLSSTLGTLLILRQYFPRHLNIYFSKYFEKFITLIYPYLEISFPEYVGLRLKRSDAYTAIESYLSSTTSEHAKRLKAEMGHGSDKLILSMDDNEEITDEFHGVKVWWFSSKITRHNISFYRLVDEDKRYYRLRFHRRHRALINEAYLPFVIQQGKAIGVENRQRKLYTNSSSFDYNELKKLDWSHVPFEHPATFETLAIDSQMKSEIVQDLVKFSKSKEYYAKIGKPWKRGYLLYGPPGTGKSTMIAAMANLLDYDVFDLELTGVKDNSMLRKLLLNTTGKSIIVIEDIDCSLDLSGKRKTGGNQNENKEEEEKKAAMGGPPGKDESKVTLSGLLNCIDGLWSACGGEKVIVFTTNHIEKLDPALIRRGRMDKHIELGYCEYEGFKVLAKNYLGVESHPLFEVIHELLEEKNISPADVAESLMPKEEGKDQVDVCLEKLVNVLKGCKSKSEKEEEEKVKKSKKKLENGGKVPMVKIDCSVVV</sequence>
<dbReference type="SMART" id="SM00382">
    <property type="entry name" value="AAA"/>
    <property type="match status" value="1"/>
</dbReference>